<accession>A0A8H4VQD5</accession>
<evidence type="ECO:0000256" key="4">
    <source>
        <dbReference type="SAM" id="MobiDB-lite"/>
    </source>
</evidence>
<dbReference type="InterPro" id="IPR001002">
    <property type="entry name" value="Chitin-bd_1"/>
</dbReference>
<dbReference type="SMART" id="SM00270">
    <property type="entry name" value="ChtBD1"/>
    <property type="match status" value="1"/>
</dbReference>
<reference evidence="9 10" key="1">
    <citation type="submission" date="2019-12" db="EMBL/GenBank/DDBJ databases">
        <authorList>
            <person name="Floudas D."/>
            <person name="Bentzer J."/>
            <person name="Ahren D."/>
            <person name="Johansson T."/>
            <person name="Persson P."/>
            <person name="Tunlid A."/>
        </authorList>
    </citation>
    <scope>NUCLEOTIDE SEQUENCE [LARGE SCALE GENOMIC DNA]</scope>
    <source>
        <strain evidence="9 10">CBS 102.39</strain>
    </source>
</reference>
<proteinExistence type="predicted"/>
<dbReference type="PROSITE" id="PS00026">
    <property type="entry name" value="CHIT_BIND_I_1"/>
    <property type="match status" value="1"/>
</dbReference>
<feature type="compositionally biased region" description="Low complexity" evidence="4">
    <location>
        <begin position="839"/>
        <end position="878"/>
    </location>
</feature>
<name>A0A8H4VQD5_9AGAR</name>
<comment type="caution">
    <text evidence="9">The sequence shown here is derived from an EMBL/GenBank/DDBJ whole genome shotgun (WGS) entry which is preliminary data.</text>
</comment>
<dbReference type="CDD" id="cd00118">
    <property type="entry name" value="LysM"/>
    <property type="match status" value="1"/>
</dbReference>
<evidence type="ECO:0000259" key="7">
    <source>
        <dbReference type="PROSITE" id="PS51782"/>
    </source>
</evidence>
<organism evidence="9 10">
    <name type="scientific">Agrocybe pediades</name>
    <dbReference type="NCBI Taxonomy" id="84607"/>
    <lineage>
        <taxon>Eukaryota</taxon>
        <taxon>Fungi</taxon>
        <taxon>Dikarya</taxon>
        <taxon>Basidiomycota</taxon>
        <taxon>Agaricomycotina</taxon>
        <taxon>Agaricomycetes</taxon>
        <taxon>Agaricomycetidae</taxon>
        <taxon>Agaricales</taxon>
        <taxon>Agaricineae</taxon>
        <taxon>Strophariaceae</taxon>
        <taxon>Agrocybe</taxon>
    </lineage>
</organism>
<feature type="chain" id="PRO_5034913826" description="Chitinase" evidence="5">
    <location>
        <begin position="25"/>
        <end position="1349"/>
    </location>
</feature>
<dbReference type="Gene3D" id="3.30.60.10">
    <property type="entry name" value="Endochitinase-like"/>
    <property type="match status" value="1"/>
</dbReference>
<dbReference type="SMART" id="SM00636">
    <property type="entry name" value="Glyco_18"/>
    <property type="match status" value="1"/>
</dbReference>
<dbReference type="Gene3D" id="3.10.50.10">
    <property type="match status" value="1"/>
</dbReference>
<keyword evidence="1 3" id="KW-0147">Chitin-binding</keyword>
<dbReference type="PANTHER" id="PTHR47700">
    <property type="entry name" value="V CHITINASE, PUTATIVE (AFU_ORTHOLOGUE AFUA_6G13720)-RELATED"/>
    <property type="match status" value="1"/>
</dbReference>
<dbReference type="InterPro" id="IPR011583">
    <property type="entry name" value="Chitinase_II/V-like_cat"/>
</dbReference>
<dbReference type="InterPro" id="IPR053214">
    <property type="entry name" value="LysM12-like"/>
</dbReference>
<feature type="domain" description="GH18" evidence="8">
    <location>
        <begin position="211"/>
        <end position="578"/>
    </location>
</feature>
<keyword evidence="10" id="KW-1185">Reference proteome</keyword>
<dbReference type="GO" id="GO:0008061">
    <property type="term" value="F:chitin binding"/>
    <property type="evidence" value="ECO:0007669"/>
    <property type="project" value="UniProtKB-UniRule"/>
</dbReference>
<dbReference type="InterPro" id="IPR018371">
    <property type="entry name" value="Chitin-binding_1_CS"/>
</dbReference>
<dbReference type="PROSITE" id="PS50941">
    <property type="entry name" value="CHIT_BIND_I_2"/>
    <property type="match status" value="1"/>
</dbReference>
<feature type="domain" description="Chitin-binding type-1" evidence="6">
    <location>
        <begin position="153"/>
        <end position="199"/>
    </location>
</feature>
<dbReference type="InterPro" id="IPR036779">
    <property type="entry name" value="LysM_dom_sf"/>
</dbReference>
<dbReference type="Proteomes" id="UP000521872">
    <property type="component" value="Unassembled WGS sequence"/>
</dbReference>
<dbReference type="InterPro" id="IPR029070">
    <property type="entry name" value="Chitinase_insertion_sf"/>
</dbReference>
<gene>
    <name evidence="9" type="ORF">D9613_011590</name>
</gene>
<dbReference type="InterPro" id="IPR036861">
    <property type="entry name" value="Endochitinase-like_sf"/>
</dbReference>
<dbReference type="EMBL" id="JAACJL010000018">
    <property type="protein sequence ID" value="KAF4618222.1"/>
    <property type="molecule type" value="Genomic_DNA"/>
</dbReference>
<sequence length="1349" mass="143454">MGFSIKSIALFFFVACCQVAQVAATDCTVAVVGSPFSTCFDIYTNAHITQDQFNSFNPGLDCSLLQIGQRVCVSSGTLPSLSPQPQPNGTCAEYTTVSGDFCAAIATKFGITVAQIESFNVNTYKWNGCAGLQVGFTMCVSSGNPPPIPINPLAQCGPTSAGNLTCPLKACCSAFGFCGTTSDFCTTTGANPCISNCFMPTLPGCSTSRTLRKIGYYAGWGNRRVDCPNSNVSPDQIDFTGYTHAQFAFATISQALTIQVTSDDDILLRQLVSQKTRYSGLDVLIAVGGWDFSEVDATKDLFTFMIATSTSRATFINSVKAFLTTYGLDGIGIFDLFLPPWKYDLTASVDIDFEYPGAIERNAPAEDTPNLTAFFSELRAALPTSAIISIATPAGYWFLKGFEIDKIAASVTYMNMMAYDYHGQWDTNITGQAPVTNPHTSLLDMRDSVLLYTRAGIDMSKVNLGLAWYGRTYHLADPSCSGYNCTMVGGGAAGLCSGASGYLAQFEISTLMSNGAVPQLDSPSQTYWLDSAGDLITFDQTDTWNAKTNFAAQTCFGGTFVWSLDQILPVGLSGPPVQVPLFTEITWNPNPFPPPTASQETFVQTAGNVITTVTSTLGVSTQTITSAFTQTQWTETVTLDQGGTSTVVHPSSTVLFTSLDVVSSTVVETSTVAKTATTVVIPMPTATTSITIEGVTLTLQPKGTPVNTLLPPYITEISGITPTWTLNILPPPGATKITFTAPLTASPTWSTVVAVPTSTTTSTVQGPADSPDNKSNNRCKGITIWKILSGGIIGGCLPPFIGIIGGITPRPIPPPGWTGEFPDPFVLPTGSPPDGEPEPSNSPTGTTTTSTSSSTSSSSSSTSSTTATCSPTPVYDLPADPPDNPDDGTDPDELRRRKIDTGLIFPSSPRSSHESPGGAPYYTLLNTPSPATNLFSTFLSSRSNVPSGTVNQEHVFEIGYINQFVTDPTGLNLGEDDCTWIVDNLLNFVRQDGSTIGASLMAAIDNVANMVWVDVPMNQVKCCQPEQIERKRSPQSAATKKLSSVNDPNSLKVEFFIRNFAALGEYFDMTSNVFRDTATKVQNLLAEITPTTVLDDTNTLPLLFNNWLRDTLSAYSSGCVFRATNSYNFYGEKMISLSAASQIPVPQCNSLFYATTFTPATFDYNPMVPARPNPPRCMVPGTTGILLTFIPQSLGGNTIALKVPTMLLPLPDDDRDTVYGAEVLASGNTDFHTLGGYTTGPLAGATMQLLGPLGVAGDPCENKFQMVYGAPGLGLPLGVTFACDLDSSSSATFLLNGSPVVCFVLLVSEDGTHDGILCYPPAIATQCSREIEIPSGVTLIQWVPVFATP</sequence>
<dbReference type="Pfam" id="PF01476">
    <property type="entry name" value="LysM"/>
    <property type="match status" value="2"/>
</dbReference>
<dbReference type="SUPFAM" id="SSF51445">
    <property type="entry name" value="(Trans)glycosidases"/>
    <property type="match status" value="1"/>
</dbReference>
<keyword evidence="2" id="KW-0378">Hydrolase</keyword>
<feature type="region of interest" description="Disordered" evidence="4">
    <location>
        <begin position="813"/>
        <end position="894"/>
    </location>
</feature>
<dbReference type="CDD" id="cd00035">
    <property type="entry name" value="ChtBD1"/>
    <property type="match status" value="1"/>
</dbReference>
<dbReference type="InterPro" id="IPR001223">
    <property type="entry name" value="Glyco_hydro18_cat"/>
</dbReference>
<keyword evidence="2" id="KW-0326">Glycosidase</keyword>
<feature type="disulfide bond" evidence="3">
    <location>
        <begin position="193"/>
        <end position="197"/>
    </location>
</feature>
<dbReference type="InterPro" id="IPR017853">
    <property type="entry name" value="GH"/>
</dbReference>
<comment type="caution">
    <text evidence="3">Lacks conserved residue(s) required for the propagation of feature annotation.</text>
</comment>
<evidence type="ECO:0000259" key="8">
    <source>
        <dbReference type="PROSITE" id="PS51910"/>
    </source>
</evidence>
<dbReference type="SUPFAM" id="SSF57016">
    <property type="entry name" value="Plant lectins/antimicrobial peptides"/>
    <property type="match status" value="1"/>
</dbReference>
<evidence type="ECO:0000313" key="9">
    <source>
        <dbReference type="EMBL" id="KAF4618222.1"/>
    </source>
</evidence>
<dbReference type="PANTHER" id="PTHR47700:SF2">
    <property type="entry name" value="CHITINASE"/>
    <property type="match status" value="1"/>
</dbReference>
<dbReference type="GO" id="GO:0005975">
    <property type="term" value="P:carbohydrate metabolic process"/>
    <property type="evidence" value="ECO:0007669"/>
    <property type="project" value="InterPro"/>
</dbReference>
<dbReference type="Pfam" id="PF00704">
    <property type="entry name" value="Glyco_hydro_18"/>
    <property type="match status" value="1"/>
</dbReference>
<evidence type="ECO:0000256" key="3">
    <source>
        <dbReference type="PROSITE-ProRule" id="PRU00261"/>
    </source>
</evidence>
<evidence type="ECO:0008006" key="11">
    <source>
        <dbReference type="Google" id="ProtNLM"/>
    </source>
</evidence>
<evidence type="ECO:0000256" key="5">
    <source>
        <dbReference type="SAM" id="SignalP"/>
    </source>
</evidence>
<feature type="domain" description="LysM" evidence="7">
    <location>
        <begin position="29"/>
        <end position="73"/>
    </location>
</feature>
<keyword evidence="3" id="KW-1015">Disulfide bond</keyword>
<evidence type="ECO:0000256" key="2">
    <source>
        <dbReference type="ARBA" id="ARBA00023295"/>
    </source>
</evidence>
<feature type="disulfide bond" evidence="3">
    <location>
        <begin position="171"/>
        <end position="185"/>
    </location>
</feature>
<protein>
    <recommendedName>
        <fullName evidence="11">Chitinase</fullName>
    </recommendedName>
</protein>
<evidence type="ECO:0000259" key="6">
    <source>
        <dbReference type="PROSITE" id="PS50941"/>
    </source>
</evidence>
<dbReference type="Gene3D" id="3.10.350.10">
    <property type="entry name" value="LysM domain"/>
    <property type="match status" value="2"/>
</dbReference>
<dbReference type="Pfam" id="PF00187">
    <property type="entry name" value="Chitin_bind_1"/>
    <property type="match status" value="1"/>
</dbReference>
<dbReference type="SMART" id="SM00257">
    <property type="entry name" value="LysM"/>
    <property type="match status" value="2"/>
</dbReference>
<dbReference type="GO" id="GO:0016798">
    <property type="term" value="F:hydrolase activity, acting on glycosyl bonds"/>
    <property type="evidence" value="ECO:0007669"/>
    <property type="project" value="UniProtKB-KW"/>
</dbReference>
<evidence type="ECO:0000256" key="1">
    <source>
        <dbReference type="ARBA" id="ARBA00022669"/>
    </source>
</evidence>
<dbReference type="PROSITE" id="PS51910">
    <property type="entry name" value="GH18_2"/>
    <property type="match status" value="1"/>
</dbReference>
<dbReference type="InterPro" id="IPR018392">
    <property type="entry name" value="LysM"/>
</dbReference>
<feature type="disulfide bond" evidence="3">
    <location>
        <begin position="166"/>
        <end position="178"/>
    </location>
</feature>
<dbReference type="SUPFAM" id="SSF54556">
    <property type="entry name" value="Chitinase insertion domain"/>
    <property type="match status" value="1"/>
</dbReference>
<evidence type="ECO:0000313" key="10">
    <source>
        <dbReference type="Proteomes" id="UP000521872"/>
    </source>
</evidence>
<feature type="domain" description="LysM" evidence="7">
    <location>
        <begin position="92"/>
        <end position="140"/>
    </location>
</feature>
<dbReference type="Gene3D" id="3.20.20.80">
    <property type="entry name" value="Glycosidases"/>
    <property type="match status" value="1"/>
</dbReference>
<feature type="signal peptide" evidence="5">
    <location>
        <begin position="1"/>
        <end position="24"/>
    </location>
</feature>
<keyword evidence="5" id="KW-0732">Signal</keyword>
<dbReference type="PROSITE" id="PS51782">
    <property type="entry name" value="LYSM"/>
    <property type="match status" value="2"/>
</dbReference>